<sequence>MLTQATREASPFEERGFLAEILDVCLWVKAKALPEDPTTRNVKSETIMVPEKPPSSKSSNKDGKIRFFNIPDDADIAKKWIEFCGRDESKLKEIRVCSARFDPELLIRPPAQYYDKPPRASLKNLFGYYSVMKIR</sequence>
<keyword evidence="2" id="KW-1185">Reference proteome</keyword>
<accession>A0ACC2PRV1</accession>
<evidence type="ECO:0000313" key="2">
    <source>
        <dbReference type="Proteomes" id="UP001239111"/>
    </source>
</evidence>
<protein>
    <submittedName>
        <fullName evidence="1">Uncharacterized protein</fullName>
    </submittedName>
</protein>
<dbReference type="Proteomes" id="UP001239111">
    <property type="component" value="Chromosome 1"/>
</dbReference>
<proteinExistence type="predicted"/>
<reference evidence="1" key="1">
    <citation type="submission" date="2023-04" db="EMBL/GenBank/DDBJ databases">
        <title>A chromosome-level genome assembly of the parasitoid wasp Eretmocerus hayati.</title>
        <authorList>
            <person name="Zhong Y."/>
            <person name="Liu S."/>
            <person name="Liu Y."/>
        </authorList>
    </citation>
    <scope>NUCLEOTIDE SEQUENCE</scope>
    <source>
        <strain evidence="1">ZJU_SS_LIU_2023</strain>
    </source>
</reference>
<comment type="caution">
    <text evidence="1">The sequence shown here is derived from an EMBL/GenBank/DDBJ whole genome shotgun (WGS) entry which is preliminary data.</text>
</comment>
<evidence type="ECO:0000313" key="1">
    <source>
        <dbReference type="EMBL" id="KAJ8685324.1"/>
    </source>
</evidence>
<gene>
    <name evidence="1" type="ORF">QAD02_021117</name>
</gene>
<dbReference type="EMBL" id="CM056741">
    <property type="protein sequence ID" value="KAJ8685324.1"/>
    <property type="molecule type" value="Genomic_DNA"/>
</dbReference>
<organism evidence="1 2">
    <name type="scientific">Eretmocerus hayati</name>
    <dbReference type="NCBI Taxonomy" id="131215"/>
    <lineage>
        <taxon>Eukaryota</taxon>
        <taxon>Metazoa</taxon>
        <taxon>Ecdysozoa</taxon>
        <taxon>Arthropoda</taxon>
        <taxon>Hexapoda</taxon>
        <taxon>Insecta</taxon>
        <taxon>Pterygota</taxon>
        <taxon>Neoptera</taxon>
        <taxon>Endopterygota</taxon>
        <taxon>Hymenoptera</taxon>
        <taxon>Apocrita</taxon>
        <taxon>Proctotrupomorpha</taxon>
        <taxon>Chalcidoidea</taxon>
        <taxon>Aphelinidae</taxon>
        <taxon>Aphelininae</taxon>
        <taxon>Eretmocerus</taxon>
    </lineage>
</organism>
<name>A0ACC2PRV1_9HYME</name>